<dbReference type="AlphaFoldDB" id="A0A1H0B5A8"/>
<dbReference type="EMBL" id="FNIA01000034">
    <property type="protein sequence ID" value="SDN40830.1"/>
    <property type="molecule type" value="Genomic_DNA"/>
</dbReference>
<keyword evidence="3" id="KW-1185">Reference proteome</keyword>
<organism evidence="2 3">
    <name type="scientific">Haloarchaeobius iranensis</name>
    <dbReference type="NCBI Taxonomy" id="996166"/>
    <lineage>
        <taxon>Archaea</taxon>
        <taxon>Methanobacteriati</taxon>
        <taxon>Methanobacteriota</taxon>
        <taxon>Stenosarchaea group</taxon>
        <taxon>Halobacteria</taxon>
        <taxon>Halobacteriales</taxon>
        <taxon>Halorubellaceae</taxon>
        <taxon>Haloarchaeobius</taxon>
    </lineage>
</organism>
<evidence type="ECO:0000256" key="1">
    <source>
        <dbReference type="SAM" id="MobiDB-lite"/>
    </source>
</evidence>
<dbReference type="STRING" id="996166.SAMN05192554_1342"/>
<evidence type="ECO:0000313" key="3">
    <source>
        <dbReference type="Proteomes" id="UP000199370"/>
    </source>
</evidence>
<name>A0A1H0B5A8_9EURY</name>
<reference evidence="2 3" key="1">
    <citation type="submission" date="2016-10" db="EMBL/GenBank/DDBJ databases">
        <authorList>
            <person name="de Groot N.N."/>
        </authorList>
    </citation>
    <scope>NUCLEOTIDE SEQUENCE [LARGE SCALE GENOMIC DNA]</scope>
    <source>
        <strain evidence="3">EB21,IBRC-M 10013,KCTC 4048</strain>
    </source>
</reference>
<proteinExistence type="predicted"/>
<gene>
    <name evidence="2" type="ORF">SAMN05192554_1342</name>
</gene>
<protein>
    <submittedName>
        <fullName evidence="2">Uncharacterized protein</fullName>
    </submittedName>
</protein>
<feature type="region of interest" description="Disordered" evidence="1">
    <location>
        <begin position="1"/>
        <end position="24"/>
    </location>
</feature>
<accession>A0A1H0B5A8</accession>
<dbReference type="Proteomes" id="UP000199370">
    <property type="component" value="Unassembled WGS sequence"/>
</dbReference>
<sequence>MRTKFDYPPASYPSFDDGPKPVIRDRTRTTDDITEHCSNPAEVPSFEKNEPLLFDATDTAVHRQSYDPFDIEWTLWRRVNCANPENEDQPVCDSTPENNCVRDYSRGWEEIQEEQQTGWTYSNSLADPGRYKVELITGDNTTYYEFRIGHAPMPRIRQPSSNLNRQLVGEDVALDGTVSYQGEEELTHYWIVPESVSCSNMVTDAPHSFGQSSLGEPGVNYKAVPYQSATITFEEHGVYELYYFVTEGDEDRDGTCDQFISGKENTVDWEDCQWNVDSTTVVAMSHSGEVDHTIVDEVRPSVSYEINRPGVGENETGTISSSILVPQQDSSSETADIAQIMANPERILEADIGSYLEIDASESYAYANRSILGYHWDIGGTGRFVDLQPMTDDASSGVLEGVLGDNVAQLPQDESRFEYPRLFPVRFMVYAQNPNGPMPPGNDEPRIEAQVGELVVEVGDTSNRVATIRELPSTHSRVSEYLQRTFGSASPPMVSDGARFFTARGSALAEDATAFRWKFEASHVDFRQLESGDGAVGESDVTWDVSTGRPGPVFYEYDFDERDEFEVLLQIIYPDGRTTTKRCTVTGNGLECKE</sequence>
<evidence type="ECO:0000313" key="2">
    <source>
        <dbReference type="EMBL" id="SDN40830.1"/>
    </source>
</evidence>